<dbReference type="SUPFAM" id="SSF46785">
    <property type="entry name" value="Winged helix' DNA-binding domain"/>
    <property type="match status" value="1"/>
</dbReference>
<dbReference type="GO" id="GO:0006355">
    <property type="term" value="P:regulation of DNA-templated transcription"/>
    <property type="evidence" value="ECO:0007669"/>
    <property type="project" value="InterPro"/>
</dbReference>
<reference evidence="2" key="1">
    <citation type="journal article" date="2022" name="Biotechnol. Bioprocess Eng.">
        <title>Pan-genome Analysis Reveals Comparative Genomic Features of Central Metabolic Pathways in Methylorubrum extorquens.</title>
        <authorList>
            <person name="Lee G.M."/>
            <person name="Scott-Nevros Z.K."/>
            <person name="Lee S.-M."/>
            <person name="Kim D."/>
        </authorList>
    </citation>
    <scope>NUCLEOTIDE SEQUENCE</scope>
    <source>
        <strain evidence="2">ATCC 55366</strain>
    </source>
</reference>
<accession>A0AAX3WQL5</accession>
<sequence length="84" mass="9713">MILEFNTLNSLQNYLRAASISSHPWPDWLADVTGLTTVHVSRAVKSLRTDGLVRLDDRQLVIQNWRRLYDAAEFDLTYLPGKLR</sequence>
<dbReference type="InterPro" id="IPR036390">
    <property type="entry name" value="WH_DNA-bd_sf"/>
</dbReference>
<proteinExistence type="predicted"/>
<organism evidence="2 3">
    <name type="scientific">Methylorubrum extorquens</name>
    <name type="common">Methylobacterium dichloromethanicum</name>
    <name type="synonym">Methylobacterium extorquens</name>
    <dbReference type="NCBI Taxonomy" id="408"/>
    <lineage>
        <taxon>Bacteria</taxon>
        <taxon>Pseudomonadati</taxon>
        <taxon>Pseudomonadota</taxon>
        <taxon>Alphaproteobacteria</taxon>
        <taxon>Hyphomicrobiales</taxon>
        <taxon>Methylobacteriaceae</taxon>
        <taxon>Methylorubrum</taxon>
    </lineage>
</organism>
<dbReference type="Gene3D" id="1.10.10.10">
    <property type="entry name" value="Winged helix-like DNA-binding domain superfamily/Winged helix DNA-binding domain"/>
    <property type="match status" value="1"/>
</dbReference>
<protein>
    <submittedName>
        <fullName evidence="2">Winged helix-turn-helix domain-containing protein</fullName>
    </submittedName>
</protein>
<dbReference type="AlphaFoldDB" id="A0AAX3WQL5"/>
<evidence type="ECO:0000313" key="3">
    <source>
        <dbReference type="Proteomes" id="UP001223720"/>
    </source>
</evidence>
<evidence type="ECO:0000313" key="2">
    <source>
        <dbReference type="EMBL" id="WHQ72776.1"/>
    </source>
</evidence>
<dbReference type="GO" id="GO:0003677">
    <property type="term" value="F:DNA binding"/>
    <property type="evidence" value="ECO:0007669"/>
    <property type="project" value="InterPro"/>
</dbReference>
<evidence type="ECO:0000259" key="1">
    <source>
        <dbReference type="Pfam" id="PF13545"/>
    </source>
</evidence>
<dbReference type="InterPro" id="IPR012318">
    <property type="entry name" value="HTH_CRP"/>
</dbReference>
<dbReference type="Proteomes" id="UP001223720">
    <property type="component" value="Chromosome"/>
</dbReference>
<dbReference type="InterPro" id="IPR036388">
    <property type="entry name" value="WH-like_DNA-bd_sf"/>
</dbReference>
<name>A0AAX3WQL5_METEX</name>
<dbReference type="Pfam" id="PF13545">
    <property type="entry name" value="HTH_Crp_2"/>
    <property type="match status" value="1"/>
</dbReference>
<feature type="domain" description="HTH crp-type" evidence="1">
    <location>
        <begin position="29"/>
        <end position="69"/>
    </location>
</feature>
<gene>
    <name evidence="2" type="ORF">KEC54_19345</name>
</gene>
<dbReference type="EMBL" id="CP073633">
    <property type="protein sequence ID" value="WHQ72776.1"/>
    <property type="molecule type" value="Genomic_DNA"/>
</dbReference>